<dbReference type="Proteomes" id="UP000178951">
    <property type="component" value="Unassembled WGS sequence"/>
</dbReference>
<dbReference type="Pfam" id="PF21347">
    <property type="entry name" value="DUF3108_like"/>
    <property type="match status" value="1"/>
</dbReference>
<comment type="caution">
    <text evidence="4">The sequence shown here is derived from an EMBL/GenBank/DDBJ whole genome shotgun (WGS) entry which is preliminary data.</text>
</comment>
<sequence length="252" mass="26979">MKKYFTILVLTIATLTLVTGCSTTDTTTTSTTATTSTSTTTQTSTTTETSTTSSTTTSTIQPGGVEYYPHSEGASWQYLVTVTSTTGAVYEFTYYQTFEGTTTVGQTTVQKLPNSLDSDQGQLIEVSDGYVKSYGTIGSPTIETSLILNFPLTLGASWITLYGDVYGTTLEVKVDSFESLTVPAGTFECFKIMRSLAPKFGVPPAYVWYGANVGMVKTSSPILSESGGTDQSSEVSFTVTGTMTYELINKNF</sequence>
<feature type="region of interest" description="Disordered" evidence="1">
    <location>
        <begin position="23"/>
        <end position="59"/>
    </location>
</feature>
<accession>A0A1F4TSB1</accession>
<evidence type="ECO:0000256" key="2">
    <source>
        <dbReference type="SAM" id="SignalP"/>
    </source>
</evidence>
<dbReference type="InterPro" id="IPR049279">
    <property type="entry name" value="DUF3108-like"/>
</dbReference>
<dbReference type="AlphaFoldDB" id="A0A1F4TSB1"/>
<dbReference type="PROSITE" id="PS51257">
    <property type="entry name" value="PROKAR_LIPOPROTEIN"/>
    <property type="match status" value="1"/>
</dbReference>
<reference evidence="4 5" key="1">
    <citation type="journal article" date="2016" name="Nat. Commun.">
        <title>Thousands of microbial genomes shed light on interconnected biogeochemical processes in an aquifer system.</title>
        <authorList>
            <person name="Anantharaman K."/>
            <person name="Brown C.T."/>
            <person name="Hug L.A."/>
            <person name="Sharon I."/>
            <person name="Castelle C.J."/>
            <person name="Probst A.J."/>
            <person name="Thomas B.C."/>
            <person name="Singh A."/>
            <person name="Wilkins M.J."/>
            <person name="Karaoz U."/>
            <person name="Brodie E.L."/>
            <person name="Williams K.H."/>
            <person name="Hubbard S.S."/>
            <person name="Banfield J.F."/>
        </authorList>
    </citation>
    <scope>NUCLEOTIDE SEQUENCE [LARGE SCALE GENOMIC DNA]</scope>
</reference>
<evidence type="ECO:0000313" key="4">
    <source>
        <dbReference type="EMBL" id="OGC35479.1"/>
    </source>
</evidence>
<dbReference type="Gene3D" id="2.40.360.20">
    <property type="match status" value="1"/>
</dbReference>
<evidence type="ECO:0000313" key="5">
    <source>
        <dbReference type="Proteomes" id="UP000178951"/>
    </source>
</evidence>
<proteinExistence type="predicted"/>
<gene>
    <name evidence="4" type="ORF">A2311_04765</name>
</gene>
<feature type="signal peptide" evidence="2">
    <location>
        <begin position="1"/>
        <end position="24"/>
    </location>
</feature>
<evidence type="ECO:0000256" key="1">
    <source>
        <dbReference type="SAM" id="MobiDB-lite"/>
    </source>
</evidence>
<name>A0A1F4TSB1_UNCSA</name>
<keyword evidence="2" id="KW-0732">Signal</keyword>
<protein>
    <recommendedName>
        <fullName evidence="3">DUF3108 domain-containing protein</fullName>
    </recommendedName>
</protein>
<evidence type="ECO:0000259" key="3">
    <source>
        <dbReference type="Pfam" id="PF21347"/>
    </source>
</evidence>
<dbReference type="EMBL" id="MEUF01000027">
    <property type="protein sequence ID" value="OGC35479.1"/>
    <property type="molecule type" value="Genomic_DNA"/>
</dbReference>
<feature type="domain" description="DUF3108" evidence="3">
    <location>
        <begin position="172"/>
        <end position="218"/>
    </location>
</feature>
<organism evidence="4 5">
    <name type="scientific">candidate division WOR-1 bacterium RIFOXYB2_FULL_48_7</name>
    <dbReference type="NCBI Taxonomy" id="1802583"/>
    <lineage>
        <taxon>Bacteria</taxon>
        <taxon>Bacillati</taxon>
        <taxon>Saganbacteria</taxon>
    </lineage>
</organism>
<feature type="chain" id="PRO_5009514671" description="DUF3108 domain-containing protein" evidence="2">
    <location>
        <begin position="25"/>
        <end position="252"/>
    </location>
</feature>